<evidence type="ECO:0000313" key="3">
    <source>
        <dbReference type="Proteomes" id="UP000248553"/>
    </source>
</evidence>
<feature type="transmembrane region" description="Helical" evidence="1">
    <location>
        <begin position="86"/>
        <end position="106"/>
    </location>
</feature>
<keyword evidence="1" id="KW-0812">Transmembrane</keyword>
<name>A0A328B7W3_9BACT</name>
<dbReference type="EMBL" id="QHKM01000011">
    <property type="protein sequence ID" value="RAK62939.1"/>
    <property type="molecule type" value="Genomic_DNA"/>
</dbReference>
<sequence>MGAVNSSASDPSRIVVYHRHHARRQRAKALSHLVPALVLLSSLLPLLQGEAPSWVTAAEIGVGAAYVVLLVRELRHLHHHPHHRAAVEWLEIAGAGILALEGYHIWHRHHEAEAAGAPARFHVLPWLYWGGALVYVGLAFGLRHLDARRHLHLHAEGFSLRPNPLVPLRHWRWADIDTLVAVGPADLLIRYRSGREERLSFAHLHEGPALREQLLQHAAGGPVHDENEEPA</sequence>
<evidence type="ECO:0000313" key="2">
    <source>
        <dbReference type="EMBL" id="RAK62939.1"/>
    </source>
</evidence>
<evidence type="ECO:0000256" key="1">
    <source>
        <dbReference type="SAM" id="Phobius"/>
    </source>
</evidence>
<reference evidence="3" key="1">
    <citation type="submission" date="2018-05" db="EMBL/GenBank/DDBJ databases">
        <authorList>
            <person name="Nie L."/>
        </authorList>
    </citation>
    <scope>NUCLEOTIDE SEQUENCE [LARGE SCALE GENOMIC DNA]</scope>
    <source>
        <strain evidence="3">NL</strain>
    </source>
</reference>
<organism evidence="2 3">
    <name type="scientific">Hymenobacter edaphi</name>
    <dbReference type="NCBI Taxonomy" id="2211146"/>
    <lineage>
        <taxon>Bacteria</taxon>
        <taxon>Pseudomonadati</taxon>
        <taxon>Bacteroidota</taxon>
        <taxon>Cytophagia</taxon>
        <taxon>Cytophagales</taxon>
        <taxon>Hymenobacteraceae</taxon>
        <taxon>Hymenobacter</taxon>
    </lineage>
</organism>
<feature type="transmembrane region" description="Helical" evidence="1">
    <location>
        <begin position="53"/>
        <end position="74"/>
    </location>
</feature>
<accession>A0A328B7W3</accession>
<protein>
    <submittedName>
        <fullName evidence="2">Uncharacterized protein</fullName>
    </submittedName>
</protein>
<feature type="transmembrane region" description="Helical" evidence="1">
    <location>
        <begin position="126"/>
        <end position="145"/>
    </location>
</feature>
<keyword evidence="3" id="KW-1185">Reference proteome</keyword>
<proteinExistence type="predicted"/>
<gene>
    <name evidence="2" type="ORF">DLM85_22325</name>
</gene>
<comment type="caution">
    <text evidence="2">The sequence shown here is derived from an EMBL/GenBank/DDBJ whole genome shotgun (WGS) entry which is preliminary data.</text>
</comment>
<keyword evidence="1" id="KW-0472">Membrane</keyword>
<keyword evidence="1" id="KW-1133">Transmembrane helix</keyword>
<feature type="transmembrane region" description="Helical" evidence="1">
    <location>
        <begin position="29"/>
        <end position="47"/>
    </location>
</feature>
<dbReference type="Proteomes" id="UP000248553">
    <property type="component" value="Unassembled WGS sequence"/>
</dbReference>
<dbReference type="AlphaFoldDB" id="A0A328B7W3"/>